<dbReference type="InterPro" id="IPR014216">
    <property type="entry name" value="ABC_transptr_CydD"/>
</dbReference>
<protein>
    <submittedName>
        <fullName evidence="12">ABC transporter, nucleotide binding/ATPase protein</fullName>
    </submittedName>
</protein>
<feature type="transmembrane region" description="Helical" evidence="9">
    <location>
        <begin position="284"/>
        <end position="312"/>
    </location>
</feature>
<evidence type="ECO:0000256" key="2">
    <source>
        <dbReference type="ARBA" id="ARBA00005417"/>
    </source>
</evidence>
<evidence type="ECO:0000256" key="5">
    <source>
        <dbReference type="ARBA" id="ARBA00022840"/>
    </source>
</evidence>
<dbReference type="NCBIfam" id="TIGR02857">
    <property type="entry name" value="CydD"/>
    <property type="match status" value="1"/>
</dbReference>
<name>A0A1S7R479_9HYPH</name>
<dbReference type="InterPro" id="IPR011527">
    <property type="entry name" value="ABC1_TM_dom"/>
</dbReference>
<keyword evidence="5" id="KW-0067">ATP-binding</keyword>
<evidence type="ECO:0000256" key="8">
    <source>
        <dbReference type="SAM" id="MobiDB-lite"/>
    </source>
</evidence>
<comment type="similarity">
    <text evidence="2">Belongs to the ABC transporter superfamily.</text>
</comment>
<accession>A0A1S7R479</accession>
<dbReference type="InterPro" id="IPR003593">
    <property type="entry name" value="AAA+_ATPase"/>
</dbReference>
<keyword evidence="4" id="KW-0547">Nucleotide-binding</keyword>
<dbReference type="GO" id="GO:0005886">
    <property type="term" value="C:plasma membrane"/>
    <property type="evidence" value="ECO:0007669"/>
    <property type="project" value="UniProtKB-SubCell"/>
</dbReference>
<dbReference type="InterPro" id="IPR039421">
    <property type="entry name" value="Type_1_exporter"/>
</dbReference>
<dbReference type="CDD" id="cd18584">
    <property type="entry name" value="ABC_6TM_AarD_CydD"/>
    <property type="match status" value="1"/>
</dbReference>
<evidence type="ECO:0000313" key="12">
    <source>
        <dbReference type="EMBL" id="CUX46699.1"/>
    </source>
</evidence>
<comment type="subcellular location">
    <subcellularLocation>
        <location evidence="1">Cell membrane</location>
        <topology evidence="1">Multi-pass membrane protein</topology>
    </subcellularLocation>
</comment>
<feature type="transmembrane region" description="Helical" evidence="9">
    <location>
        <begin position="188"/>
        <end position="211"/>
    </location>
</feature>
<keyword evidence="3 9" id="KW-0812">Transmembrane</keyword>
<dbReference type="GO" id="GO:0016887">
    <property type="term" value="F:ATP hydrolysis activity"/>
    <property type="evidence" value="ECO:0007669"/>
    <property type="project" value="InterPro"/>
</dbReference>
<feature type="transmembrane region" description="Helical" evidence="9">
    <location>
        <begin position="96"/>
        <end position="118"/>
    </location>
</feature>
<dbReference type="PROSITE" id="PS50893">
    <property type="entry name" value="ABC_TRANSPORTER_2"/>
    <property type="match status" value="1"/>
</dbReference>
<dbReference type="Gene3D" id="3.40.50.300">
    <property type="entry name" value="P-loop containing nucleotide triphosphate hydrolases"/>
    <property type="match status" value="1"/>
</dbReference>
<dbReference type="PANTHER" id="PTHR24221">
    <property type="entry name" value="ATP-BINDING CASSETTE SUB-FAMILY B"/>
    <property type="match status" value="1"/>
</dbReference>
<dbReference type="InterPro" id="IPR036640">
    <property type="entry name" value="ABC1_TM_sf"/>
</dbReference>
<dbReference type="PROSITE" id="PS00211">
    <property type="entry name" value="ABC_TRANSPORTER_1"/>
    <property type="match status" value="1"/>
</dbReference>
<sequence length="605" mass="63659">MRRSAVSMSVEIRQGADGDGAACPAPVTVLPGATRRRFLGNRNRKTSHDRAAGRAKMTRSPAVGRSVALLHVLAALLWLPQAGLLAFSVGRIADGAPMMAIVPAAAAVLILGLIKAWLEKIAARLSFRAARAALSQRRLEALQAVAKVSPLDLSRTASGEAAGVVAEAAEALVPYLSRFQPARMKATIVPLVFVLAILPFTWIAALVLLLAMPTIPLFMALIGWQAKAASEKQLAETGNMNAFLLDRLRGLETIRTLEAVDLTAERLSADAQNLKKRTMAVLRIAFLSSAVLELFAALGVAMTAVYIGFHLLGFLDFGAWGHKLTLAEGLFILLLAPAFFEPLRELSAVWHDRAAGEAALDALGKLTAGGATIAGEGADGASVAAPTPGLLEIANLSFAYPSNPPVIQNLNLTVQQGERVAILGPSGCGKSTVLSLIAGLAEAGEGSIRIGGVKLDNATADGLRRTIGWVSQKPFFLAGSLKANIRFGRSVVSDGMVEETLRRTGLEGLSHARRHLQIGDGGYGISGGEAVRLAIARAFADPATQLVLADEPTAHLDRETAALVTDNLLQLANGRTLIVATHDPVLAARMDRIVDMTAIHSRGQP</sequence>
<gene>
    <name evidence="12" type="ORF">AGR7C_Lc120141</name>
</gene>
<reference evidence="12 13" key="1">
    <citation type="submission" date="2016-01" db="EMBL/GenBank/DDBJ databases">
        <authorList>
            <person name="Oliw E.H."/>
        </authorList>
    </citation>
    <scope>NUCLEOTIDE SEQUENCE [LARGE SCALE GENOMIC DNA]</scope>
    <source>
        <strain evidence="12 13">Zutra 3-1</strain>
    </source>
</reference>
<evidence type="ECO:0000256" key="1">
    <source>
        <dbReference type="ARBA" id="ARBA00004651"/>
    </source>
</evidence>
<dbReference type="CDD" id="cd03228">
    <property type="entry name" value="ABCC_MRP_Like"/>
    <property type="match status" value="1"/>
</dbReference>
<dbReference type="Gene3D" id="1.20.1560.10">
    <property type="entry name" value="ABC transporter type 1, transmembrane domain"/>
    <property type="match status" value="1"/>
</dbReference>
<evidence type="ECO:0000259" key="10">
    <source>
        <dbReference type="PROSITE" id="PS50893"/>
    </source>
</evidence>
<evidence type="ECO:0000256" key="3">
    <source>
        <dbReference type="ARBA" id="ARBA00022692"/>
    </source>
</evidence>
<proteinExistence type="inferred from homology"/>
<dbReference type="SMART" id="SM00382">
    <property type="entry name" value="AAA"/>
    <property type="match status" value="1"/>
</dbReference>
<dbReference type="GO" id="GO:0042883">
    <property type="term" value="P:cysteine transport"/>
    <property type="evidence" value="ECO:0007669"/>
    <property type="project" value="InterPro"/>
</dbReference>
<feature type="transmembrane region" description="Helical" evidence="9">
    <location>
        <begin position="67"/>
        <end position="90"/>
    </location>
</feature>
<evidence type="ECO:0000256" key="9">
    <source>
        <dbReference type="SAM" id="Phobius"/>
    </source>
</evidence>
<evidence type="ECO:0000256" key="7">
    <source>
        <dbReference type="ARBA" id="ARBA00023136"/>
    </source>
</evidence>
<dbReference type="InterPro" id="IPR003439">
    <property type="entry name" value="ABC_transporter-like_ATP-bd"/>
</dbReference>
<dbReference type="PROSITE" id="PS50929">
    <property type="entry name" value="ABC_TM1F"/>
    <property type="match status" value="1"/>
</dbReference>
<evidence type="ECO:0000313" key="13">
    <source>
        <dbReference type="Proteomes" id="UP000191987"/>
    </source>
</evidence>
<dbReference type="SUPFAM" id="SSF52540">
    <property type="entry name" value="P-loop containing nucleoside triphosphate hydrolases"/>
    <property type="match status" value="1"/>
</dbReference>
<feature type="region of interest" description="Disordered" evidence="8">
    <location>
        <begin position="38"/>
        <end position="57"/>
    </location>
</feature>
<feature type="domain" description="ABC transmembrane type-1" evidence="11">
    <location>
        <begin position="67"/>
        <end position="355"/>
    </location>
</feature>
<dbReference type="PANTHER" id="PTHR24221:SF654">
    <property type="entry name" value="ATP-BINDING CASSETTE SUB-FAMILY B MEMBER 6"/>
    <property type="match status" value="1"/>
</dbReference>
<dbReference type="Pfam" id="PF00005">
    <property type="entry name" value="ABC_tran"/>
    <property type="match status" value="1"/>
</dbReference>
<evidence type="ECO:0000256" key="6">
    <source>
        <dbReference type="ARBA" id="ARBA00022989"/>
    </source>
</evidence>
<dbReference type="EMBL" id="FBWG01000030">
    <property type="protein sequence ID" value="CUX46699.1"/>
    <property type="molecule type" value="Genomic_DNA"/>
</dbReference>
<keyword evidence="7 9" id="KW-0472">Membrane</keyword>
<dbReference type="GO" id="GO:0005524">
    <property type="term" value="F:ATP binding"/>
    <property type="evidence" value="ECO:0007669"/>
    <property type="project" value="UniProtKB-KW"/>
</dbReference>
<evidence type="ECO:0000256" key="4">
    <source>
        <dbReference type="ARBA" id="ARBA00022741"/>
    </source>
</evidence>
<dbReference type="Pfam" id="PF00664">
    <property type="entry name" value="ABC_membrane"/>
    <property type="match status" value="1"/>
</dbReference>
<feature type="domain" description="ABC transporter" evidence="10">
    <location>
        <begin position="391"/>
        <end position="605"/>
    </location>
</feature>
<dbReference type="AlphaFoldDB" id="A0A1S7R479"/>
<evidence type="ECO:0000259" key="11">
    <source>
        <dbReference type="PROSITE" id="PS50929"/>
    </source>
</evidence>
<dbReference type="Proteomes" id="UP000191987">
    <property type="component" value="Unassembled WGS sequence"/>
</dbReference>
<dbReference type="SUPFAM" id="SSF90123">
    <property type="entry name" value="ABC transporter transmembrane region"/>
    <property type="match status" value="1"/>
</dbReference>
<dbReference type="InterPro" id="IPR027417">
    <property type="entry name" value="P-loop_NTPase"/>
</dbReference>
<keyword evidence="6 9" id="KW-1133">Transmembrane helix</keyword>
<organism evidence="12 13">
    <name type="scientific">Agrobacterium deltaense Zutra 3/1</name>
    <dbReference type="NCBI Taxonomy" id="1183427"/>
    <lineage>
        <taxon>Bacteria</taxon>
        <taxon>Pseudomonadati</taxon>
        <taxon>Pseudomonadota</taxon>
        <taxon>Alphaproteobacteria</taxon>
        <taxon>Hyphomicrobiales</taxon>
        <taxon>Rhizobiaceae</taxon>
        <taxon>Rhizobium/Agrobacterium group</taxon>
        <taxon>Agrobacterium</taxon>
    </lineage>
</organism>
<dbReference type="GO" id="GO:0140359">
    <property type="term" value="F:ABC-type transporter activity"/>
    <property type="evidence" value="ECO:0007669"/>
    <property type="project" value="InterPro"/>
</dbReference>
<dbReference type="InterPro" id="IPR017871">
    <property type="entry name" value="ABC_transporter-like_CS"/>
</dbReference>